<evidence type="ECO:0000256" key="1">
    <source>
        <dbReference type="ARBA" id="ARBA00004651"/>
    </source>
</evidence>
<comment type="subcellular location">
    <subcellularLocation>
        <location evidence="1">Cell membrane</location>
        <topology evidence="1">Multi-pass membrane protein</topology>
    </subcellularLocation>
</comment>
<dbReference type="Proteomes" id="UP000885759">
    <property type="component" value="Unassembled WGS sequence"/>
</dbReference>
<evidence type="ECO:0000313" key="7">
    <source>
        <dbReference type="EMBL" id="HGY09501.1"/>
    </source>
</evidence>
<dbReference type="AlphaFoldDB" id="A0A7C4ZHQ9"/>
<feature type="transmembrane region" description="Helical" evidence="6">
    <location>
        <begin position="134"/>
        <end position="155"/>
    </location>
</feature>
<evidence type="ECO:0000256" key="2">
    <source>
        <dbReference type="ARBA" id="ARBA00022475"/>
    </source>
</evidence>
<gene>
    <name evidence="7" type="ORF">ENK37_05545</name>
</gene>
<accession>A0A7C4ZHQ9</accession>
<dbReference type="InterPro" id="IPR001123">
    <property type="entry name" value="LeuE-type"/>
</dbReference>
<organism evidence="7">
    <name type="scientific">Oceanithermus profundus</name>
    <dbReference type="NCBI Taxonomy" id="187137"/>
    <lineage>
        <taxon>Bacteria</taxon>
        <taxon>Thermotogati</taxon>
        <taxon>Deinococcota</taxon>
        <taxon>Deinococci</taxon>
        <taxon>Thermales</taxon>
        <taxon>Thermaceae</taxon>
        <taxon>Oceanithermus</taxon>
    </lineage>
</organism>
<evidence type="ECO:0000256" key="5">
    <source>
        <dbReference type="ARBA" id="ARBA00023136"/>
    </source>
</evidence>
<comment type="caution">
    <text evidence="7">The sequence shown here is derived from an EMBL/GenBank/DDBJ whole genome shotgun (WGS) entry which is preliminary data.</text>
</comment>
<sequence>MEALALGAALGLGAGLSPGPLLALVLREALQKGARAGVLAAFAPLATDSWAIALAWLVGGTMPRGILAVLQCLGGLYLLRLGYLGLRTPSAAQAATPAVGSLRAAVIMNLTNPHMYLFWFLVGTPILQRLGTAAWGFLIGFFFAIVGSKAALAWVAARLRRNPAAGALARLGEVALLGLGAYLILTAWR</sequence>
<dbReference type="Pfam" id="PF01810">
    <property type="entry name" value="LysE"/>
    <property type="match status" value="1"/>
</dbReference>
<evidence type="ECO:0000256" key="4">
    <source>
        <dbReference type="ARBA" id="ARBA00022989"/>
    </source>
</evidence>
<proteinExistence type="predicted"/>
<keyword evidence="3 6" id="KW-0812">Transmembrane</keyword>
<dbReference type="PANTHER" id="PTHR30086">
    <property type="entry name" value="ARGININE EXPORTER PROTEIN ARGO"/>
    <property type="match status" value="1"/>
</dbReference>
<feature type="transmembrane region" description="Helical" evidence="6">
    <location>
        <begin position="39"/>
        <end position="58"/>
    </location>
</feature>
<evidence type="ECO:0000256" key="3">
    <source>
        <dbReference type="ARBA" id="ARBA00022692"/>
    </source>
</evidence>
<feature type="transmembrane region" description="Helical" evidence="6">
    <location>
        <begin position="104"/>
        <end position="122"/>
    </location>
</feature>
<dbReference type="PANTHER" id="PTHR30086:SF20">
    <property type="entry name" value="ARGININE EXPORTER PROTEIN ARGO-RELATED"/>
    <property type="match status" value="1"/>
</dbReference>
<feature type="transmembrane region" description="Helical" evidence="6">
    <location>
        <begin position="65"/>
        <end position="84"/>
    </location>
</feature>
<keyword evidence="2" id="KW-1003">Cell membrane</keyword>
<dbReference type="GO" id="GO:0005886">
    <property type="term" value="C:plasma membrane"/>
    <property type="evidence" value="ECO:0007669"/>
    <property type="project" value="UniProtKB-SubCell"/>
</dbReference>
<dbReference type="EMBL" id="DRPZ01000147">
    <property type="protein sequence ID" value="HGY09501.1"/>
    <property type="molecule type" value="Genomic_DNA"/>
</dbReference>
<name>A0A7C4ZHQ9_9DEIN</name>
<evidence type="ECO:0000256" key="6">
    <source>
        <dbReference type="SAM" id="Phobius"/>
    </source>
</evidence>
<keyword evidence="5 6" id="KW-0472">Membrane</keyword>
<reference evidence="7" key="1">
    <citation type="journal article" date="2020" name="mSystems">
        <title>Genome- and Community-Level Interaction Insights into Carbon Utilization and Element Cycling Functions of Hydrothermarchaeota in Hydrothermal Sediment.</title>
        <authorList>
            <person name="Zhou Z."/>
            <person name="Liu Y."/>
            <person name="Xu W."/>
            <person name="Pan J."/>
            <person name="Luo Z.H."/>
            <person name="Li M."/>
        </authorList>
    </citation>
    <scope>NUCLEOTIDE SEQUENCE [LARGE SCALE GENOMIC DNA]</scope>
    <source>
        <strain evidence="7">HyVt-570</strain>
    </source>
</reference>
<keyword evidence="4 6" id="KW-1133">Transmembrane helix</keyword>
<feature type="transmembrane region" description="Helical" evidence="6">
    <location>
        <begin position="167"/>
        <end position="188"/>
    </location>
</feature>
<protein>
    <submittedName>
        <fullName evidence="7">Lysine transporter LysE</fullName>
    </submittedName>
</protein>
<dbReference type="GO" id="GO:0015171">
    <property type="term" value="F:amino acid transmembrane transporter activity"/>
    <property type="evidence" value="ECO:0007669"/>
    <property type="project" value="TreeGrafter"/>
</dbReference>